<keyword evidence="4" id="KW-0862">Zinc</keyword>
<dbReference type="SUPFAM" id="SSF57667">
    <property type="entry name" value="beta-beta-alpha zinc fingers"/>
    <property type="match status" value="4"/>
</dbReference>
<sequence length="644" mass="73102">LEIQINTQMDSFSSSDCDPNDLIEYKPCITDNEADESGDPQDVEQSETDELQCKICGESVPTMAQLIVHFLLQHEATGNASIQAVTRRQAKAMPHVRQKYLCGLCGIECFDTMRETRRHMFEEHGYQEPNSRDSGADYSSEESTDTDESESLSDNDSIDGVSSGMLSGMSSSTQYVSSPDSRRTRRRSYSYSSSEYEPERAGTLRKRFGSPPNPSPQLGASKKDKFEDYLRSVTLKSLIEKFKTEMHHKCSRKGCQYKFTTGGVRERHLQCHLDDNELESSGSGKRKRFGFKCTQCDHRFDSWKPCMLHLWHQHQIDLGMLQCPLCEKRFGYVVHVFNHLQTHRPKSMREIECRICGQRFANTAQRSVHEALHRKKGHHAPLEVVKEEEIPDEPRPPVPSRKTNVSVTKSKPKLARKSQSHSGRRCKLCKRMFSNAKILSKHVKTVHFKIKPFICNVCGYKCARKVTLTIHMRQHSGVKPLACQSCSFRTADPSALYYHERRHREEKTYKCRICGLTTVQPSALKRHIQSHHPQEYERIKCRLCSFASINAQNLRRHQADHEAGLIVSNETERRETDALAAMGTSRTMSGAVRTELKNVPDVSLDCFLPPESADSVVHDAGGITIPAIDGPVSVAHSEDTQFPL</sequence>
<dbReference type="Pfam" id="PF00096">
    <property type="entry name" value="zf-C2H2"/>
    <property type="match status" value="2"/>
</dbReference>
<feature type="region of interest" description="Disordered" evidence="5">
    <location>
        <begin position="122"/>
        <end position="223"/>
    </location>
</feature>
<dbReference type="STRING" id="41427.A0A182JER2"/>
<feature type="region of interest" description="Disordered" evidence="5">
    <location>
        <begin position="373"/>
        <end position="421"/>
    </location>
</feature>
<evidence type="ECO:0000256" key="1">
    <source>
        <dbReference type="ARBA" id="ARBA00022723"/>
    </source>
</evidence>
<dbReference type="PROSITE" id="PS50157">
    <property type="entry name" value="ZINC_FINGER_C2H2_2"/>
    <property type="match status" value="6"/>
</dbReference>
<feature type="compositionally biased region" description="Acidic residues" evidence="5">
    <location>
        <begin position="139"/>
        <end position="157"/>
    </location>
</feature>
<dbReference type="VEuPathDB" id="VectorBase:AATE016708"/>
<dbReference type="InterPro" id="IPR036236">
    <property type="entry name" value="Znf_C2H2_sf"/>
</dbReference>
<feature type="domain" description="C2H2-type" evidence="6">
    <location>
        <begin position="321"/>
        <end position="348"/>
    </location>
</feature>
<evidence type="ECO:0000256" key="4">
    <source>
        <dbReference type="ARBA" id="ARBA00022833"/>
    </source>
</evidence>
<keyword evidence="2" id="KW-0677">Repeat</keyword>
<dbReference type="PANTHER" id="PTHR24379:SF123">
    <property type="entry name" value="ZINC FINGER AND BTB DOMAIN CONTAINING 17"/>
    <property type="match status" value="1"/>
</dbReference>
<feature type="domain" description="C2H2-type" evidence="6">
    <location>
        <begin position="351"/>
        <end position="378"/>
    </location>
</feature>
<dbReference type="AlphaFoldDB" id="A0A182JER2"/>
<protein>
    <recommendedName>
        <fullName evidence="6">C2H2-type domain-containing protein</fullName>
    </recommendedName>
</protein>
<dbReference type="PANTHER" id="PTHR24379">
    <property type="entry name" value="KRAB AND ZINC FINGER DOMAIN-CONTAINING"/>
    <property type="match status" value="1"/>
</dbReference>
<evidence type="ECO:0000256" key="2">
    <source>
        <dbReference type="ARBA" id="ARBA00022737"/>
    </source>
</evidence>
<dbReference type="FunFam" id="3.30.160.60:FF:000065">
    <property type="entry name" value="B-cell CLL/lymphoma 6, member B"/>
    <property type="match status" value="1"/>
</dbReference>
<name>A0A182JER2_ANOAO</name>
<feature type="domain" description="C2H2-type" evidence="6">
    <location>
        <begin position="424"/>
        <end position="452"/>
    </location>
</feature>
<evidence type="ECO:0000313" key="7">
    <source>
        <dbReference type="EnsemblMetazoa" id="AATE016708-PA.1"/>
    </source>
</evidence>
<feature type="domain" description="C2H2-type" evidence="6">
    <location>
        <begin position="453"/>
        <end position="480"/>
    </location>
</feature>
<feature type="compositionally biased region" description="Basic and acidic residues" evidence="5">
    <location>
        <begin position="380"/>
        <end position="395"/>
    </location>
</feature>
<dbReference type="EnsemblMetazoa" id="AATE016708-RA">
    <property type="protein sequence ID" value="AATE016708-PA.1"/>
    <property type="gene ID" value="AATE016708"/>
</dbReference>
<dbReference type="Gene3D" id="3.30.160.60">
    <property type="entry name" value="Classic Zinc Finger"/>
    <property type="match status" value="4"/>
</dbReference>
<organism evidence="7">
    <name type="scientific">Anopheles atroparvus</name>
    <name type="common">European mosquito</name>
    <dbReference type="NCBI Taxonomy" id="41427"/>
    <lineage>
        <taxon>Eukaryota</taxon>
        <taxon>Metazoa</taxon>
        <taxon>Ecdysozoa</taxon>
        <taxon>Arthropoda</taxon>
        <taxon>Hexapoda</taxon>
        <taxon>Insecta</taxon>
        <taxon>Pterygota</taxon>
        <taxon>Neoptera</taxon>
        <taxon>Endopterygota</taxon>
        <taxon>Diptera</taxon>
        <taxon>Nematocera</taxon>
        <taxon>Culicoidea</taxon>
        <taxon>Culicidae</taxon>
        <taxon>Anophelinae</taxon>
        <taxon>Anopheles</taxon>
    </lineage>
</organism>
<feature type="compositionally biased region" description="Low complexity" evidence="5">
    <location>
        <begin position="162"/>
        <end position="172"/>
    </location>
</feature>
<keyword evidence="1" id="KW-0479">Metal-binding</keyword>
<feature type="compositionally biased region" description="Basic residues" evidence="5">
    <location>
        <begin position="410"/>
        <end position="421"/>
    </location>
</feature>
<feature type="compositionally biased region" description="Basic and acidic residues" evidence="5">
    <location>
        <begin position="122"/>
        <end position="135"/>
    </location>
</feature>
<proteinExistence type="predicted"/>
<dbReference type="SMART" id="SM00355">
    <property type="entry name" value="ZnF_C2H2"/>
    <property type="match status" value="11"/>
</dbReference>
<evidence type="ECO:0000256" key="5">
    <source>
        <dbReference type="SAM" id="MobiDB-lite"/>
    </source>
</evidence>
<dbReference type="InterPro" id="IPR013087">
    <property type="entry name" value="Znf_C2H2_type"/>
</dbReference>
<keyword evidence="3" id="KW-0863">Zinc-finger</keyword>
<evidence type="ECO:0000259" key="6">
    <source>
        <dbReference type="PROSITE" id="PS50157"/>
    </source>
</evidence>
<feature type="domain" description="C2H2-type" evidence="6">
    <location>
        <begin position="481"/>
        <end position="508"/>
    </location>
</feature>
<dbReference type="GO" id="GO:0008270">
    <property type="term" value="F:zinc ion binding"/>
    <property type="evidence" value="ECO:0007669"/>
    <property type="project" value="UniProtKB-KW"/>
</dbReference>
<accession>A0A182JER2</accession>
<evidence type="ECO:0000256" key="3">
    <source>
        <dbReference type="ARBA" id="ARBA00022771"/>
    </source>
</evidence>
<reference evidence="7" key="1">
    <citation type="submission" date="2022-08" db="UniProtKB">
        <authorList>
            <consortium name="EnsemblMetazoa"/>
        </authorList>
    </citation>
    <scope>IDENTIFICATION</scope>
    <source>
        <strain evidence="7">EBRO</strain>
    </source>
</reference>
<dbReference type="PROSITE" id="PS00028">
    <property type="entry name" value="ZINC_FINGER_C2H2_1"/>
    <property type="match status" value="7"/>
</dbReference>
<feature type="domain" description="C2H2-type" evidence="6">
    <location>
        <begin position="509"/>
        <end position="537"/>
    </location>
</feature>